<evidence type="ECO:0000259" key="20">
    <source>
        <dbReference type="SMART" id="SM00934"/>
    </source>
</evidence>
<evidence type="ECO:0000256" key="6">
    <source>
        <dbReference type="ARBA" id="ARBA00022475"/>
    </source>
</evidence>
<dbReference type="Pfam" id="PF00215">
    <property type="entry name" value="OMPdecase"/>
    <property type="match status" value="1"/>
</dbReference>
<dbReference type="GO" id="GO:0006207">
    <property type="term" value="P:'de novo' pyrimidine nucleobase biosynthetic process"/>
    <property type="evidence" value="ECO:0007669"/>
    <property type="project" value="InterPro"/>
</dbReference>
<evidence type="ECO:0000256" key="13">
    <source>
        <dbReference type="ARBA" id="ARBA00031744"/>
    </source>
</evidence>
<dbReference type="GO" id="GO:0005886">
    <property type="term" value="C:plasma membrane"/>
    <property type="evidence" value="ECO:0007669"/>
    <property type="project" value="UniProtKB-SubCell"/>
</dbReference>
<evidence type="ECO:0000256" key="4">
    <source>
        <dbReference type="ARBA" id="ARBA00021923"/>
    </source>
</evidence>
<dbReference type="InterPro" id="IPR004703">
    <property type="entry name" value="PTS_sugar-sp_permease"/>
</dbReference>
<dbReference type="GO" id="GO:0030145">
    <property type="term" value="F:manganese ion binding"/>
    <property type="evidence" value="ECO:0007669"/>
    <property type="project" value="InterPro"/>
</dbReference>
<dbReference type="PANTHER" id="PTHR33843">
    <property type="entry name" value="ASCORBATE-SPECIFIC PTS SYSTEM EIIC COMPONENT"/>
    <property type="match status" value="1"/>
</dbReference>
<dbReference type="GO" id="GO:0035460">
    <property type="term" value="F:L-ascorbate 6-phosphate lactonase activity"/>
    <property type="evidence" value="ECO:0007669"/>
    <property type="project" value="InterPro"/>
</dbReference>
<dbReference type="SUPFAM" id="SSF51366">
    <property type="entry name" value="Ribulose-phoshate binding barrel"/>
    <property type="match status" value="1"/>
</dbReference>
<dbReference type="InterPro" id="IPR051562">
    <property type="entry name" value="Ascorbate-PTS_EIIC"/>
</dbReference>
<comment type="subunit">
    <text evidence="3">Homodimer.</text>
</comment>
<dbReference type="EMBL" id="ANFO01000044">
    <property type="protein sequence ID" value="KGQ13367.1"/>
    <property type="molecule type" value="Genomic_DNA"/>
</dbReference>
<dbReference type="Gene3D" id="3.20.20.70">
    <property type="entry name" value="Aldolase class I"/>
    <property type="match status" value="1"/>
</dbReference>
<evidence type="ECO:0000256" key="1">
    <source>
        <dbReference type="ARBA" id="ARBA00004651"/>
    </source>
</evidence>
<feature type="transmembrane region" description="Helical" evidence="19">
    <location>
        <begin position="169"/>
        <end position="188"/>
    </location>
</feature>
<comment type="similarity">
    <text evidence="16">Belongs to the UlaA family.</text>
</comment>
<evidence type="ECO:0000256" key="14">
    <source>
        <dbReference type="ARBA" id="ARBA00033428"/>
    </source>
</evidence>
<feature type="transmembrane region" description="Helical" evidence="19">
    <location>
        <begin position="194"/>
        <end position="213"/>
    </location>
</feature>
<dbReference type="InterPro" id="IPR013785">
    <property type="entry name" value="Aldolase_TIM"/>
</dbReference>
<name>A0A0A2W3X4_BEABA</name>
<dbReference type="Pfam" id="PF03611">
    <property type="entry name" value="EIIC-GAT"/>
    <property type="match status" value="1"/>
</dbReference>
<evidence type="ECO:0000256" key="19">
    <source>
        <dbReference type="SAM" id="Phobius"/>
    </source>
</evidence>
<evidence type="ECO:0000256" key="18">
    <source>
        <dbReference type="ARBA" id="ARBA00042859"/>
    </source>
</evidence>
<reference evidence="21 22" key="1">
    <citation type="submission" date="2012-10" db="EMBL/GenBank/DDBJ databases">
        <title>Genome sequencing and analysis of entomopathogenic fungi Beauveria bassiana D1-5.</title>
        <authorList>
            <person name="Li Q."/>
            <person name="Wang L."/>
            <person name="Zhang Z."/>
            <person name="Wang Q."/>
            <person name="Ren J."/>
            <person name="Wang M."/>
            <person name="Xu W."/>
            <person name="Wang J."/>
            <person name="Lu Y."/>
            <person name="Du Q."/>
            <person name="Sun Z."/>
        </authorList>
    </citation>
    <scope>NUCLEOTIDE SEQUENCE [LARGE SCALE GENOMIC DNA]</scope>
    <source>
        <strain evidence="21 22">D1-5</strain>
    </source>
</reference>
<evidence type="ECO:0000256" key="9">
    <source>
        <dbReference type="ARBA" id="ARBA00022692"/>
    </source>
</evidence>
<evidence type="ECO:0000313" key="21">
    <source>
        <dbReference type="EMBL" id="KGQ13367.1"/>
    </source>
</evidence>
<evidence type="ECO:0000256" key="8">
    <source>
        <dbReference type="ARBA" id="ARBA00022683"/>
    </source>
</evidence>
<evidence type="ECO:0000256" key="12">
    <source>
        <dbReference type="ARBA" id="ARBA00023239"/>
    </source>
</evidence>
<keyword evidence="7" id="KW-0762">Sugar transport</keyword>
<dbReference type="Proteomes" id="UP000030106">
    <property type="component" value="Unassembled WGS sequence"/>
</dbReference>
<keyword evidence="11 19" id="KW-0472">Membrane</keyword>
<evidence type="ECO:0000256" key="15">
    <source>
        <dbReference type="ARBA" id="ARBA00037387"/>
    </source>
</evidence>
<feature type="transmembrane region" description="Helical" evidence="19">
    <location>
        <begin position="422"/>
        <end position="442"/>
    </location>
</feature>
<dbReference type="NCBIfam" id="NF008688">
    <property type="entry name" value="PRK11709.1"/>
    <property type="match status" value="1"/>
</dbReference>
<dbReference type="GO" id="GO:0009401">
    <property type="term" value="P:phosphoenolpyruvate-dependent sugar phosphotransferase system"/>
    <property type="evidence" value="ECO:0007669"/>
    <property type="project" value="UniProtKB-KW"/>
</dbReference>
<gene>
    <name evidence="21" type="ORF">BBAD15_g903</name>
</gene>
<dbReference type="HOGENOM" id="CLU_299956_0_0_1"/>
<evidence type="ECO:0000256" key="16">
    <source>
        <dbReference type="ARBA" id="ARBA00038218"/>
    </source>
</evidence>
<comment type="similarity">
    <text evidence="2">Belongs to the OMP decarboxylase family.</text>
</comment>
<organism evidence="21 22">
    <name type="scientific">Beauveria bassiana D1-5</name>
    <dbReference type="NCBI Taxonomy" id="1245745"/>
    <lineage>
        <taxon>Eukaryota</taxon>
        <taxon>Fungi</taxon>
        <taxon>Dikarya</taxon>
        <taxon>Ascomycota</taxon>
        <taxon>Pezizomycotina</taxon>
        <taxon>Sordariomycetes</taxon>
        <taxon>Hypocreomycetidae</taxon>
        <taxon>Hypocreales</taxon>
        <taxon>Cordycipitaceae</taxon>
        <taxon>Beauveria</taxon>
    </lineage>
</organism>
<feature type="transmembrane region" description="Helical" evidence="19">
    <location>
        <begin position="274"/>
        <end position="293"/>
    </location>
</feature>
<evidence type="ECO:0000256" key="7">
    <source>
        <dbReference type="ARBA" id="ARBA00022597"/>
    </source>
</evidence>
<feature type="transmembrane region" description="Helical" evidence="19">
    <location>
        <begin position="305"/>
        <end position="331"/>
    </location>
</feature>
<dbReference type="GO" id="GO:0004590">
    <property type="term" value="F:orotidine-5'-phosphate decarboxylase activity"/>
    <property type="evidence" value="ECO:0007669"/>
    <property type="project" value="InterPro"/>
</dbReference>
<dbReference type="AlphaFoldDB" id="A0A0A2W3X4"/>
<dbReference type="CDD" id="cd16284">
    <property type="entry name" value="UlaG-like_MBL-fold"/>
    <property type="match status" value="1"/>
</dbReference>
<dbReference type="Pfam" id="PF12706">
    <property type="entry name" value="Lactamase_B_2"/>
    <property type="match status" value="1"/>
</dbReference>
<dbReference type="SMART" id="SM00934">
    <property type="entry name" value="OMPdecase"/>
    <property type="match status" value="1"/>
</dbReference>
<evidence type="ECO:0000256" key="2">
    <source>
        <dbReference type="ARBA" id="ARBA00011018"/>
    </source>
</evidence>
<proteinExistence type="inferred from homology"/>
<feature type="transmembrane region" description="Helical" evidence="19">
    <location>
        <begin position="392"/>
        <end position="410"/>
    </location>
</feature>
<evidence type="ECO:0000256" key="5">
    <source>
        <dbReference type="ARBA" id="ARBA00022448"/>
    </source>
</evidence>
<dbReference type="InterPro" id="IPR001754">
    <property type="entry name" value="OMPdeCOase_dom"/>
</dbReference>
<dbReference type="GO" id="GO:0019854">
    <property type="term" value="P:L-ascorbic acid catabolic process"/>
    <property type="evidence" value="ECO:0007669"/>
    <property type="project" value="InterPro"/>
</dbReference>
<keyword evidence="6" id="KW-1003">Cell membrane</keyword>
<feature type="transmembrane region" description="Helical" evidence="19">
    <location>
        <begin position="88"/>
        <end position="106"/>
    </location>
</feature>
<comment type="caution">
    <text evidence="21">The sequence shown here is derived from an EMBL/GenBank/DDBJ whole genome shotgun (WGS) entry which is preliminary data.</text>
</comment>
<keyword evidence="12" id="KW-0456">Lyase</keyword>
<sequence>MNLSATVETCDLGSVRGVPADLRNRKQHWRLPQKSGVEICYKKGITMKDIVDFIIFQLLDKAPLFLGLIAMTGLILQGRKVNEVIDGTTKTIIGLLVITIGSGTLLKSLTPIMGKLNSMLGIQGVLPANEAAFGVAMLHFANDVTMTFILGFLIHLFFVWIIPFKRCKNVYLTVHIQLFLATFMVVSLPGVLGLSGFPLIITGAVLCALYWTLTPAITRSLAQHFVGDDLTLGHHQQVGAWVASRIAKVVGNPEQDAEEMKLPGFLAMFRDNTISLSFLMPLIFLGIGLAVGADGIGQLSGKTNWVVWLIMEGLTFTAGVVILLVGVRMFIGSIVPAFKGISDRLLPDAVPALDCPALFPYSPTGAMLGFIASVAGALLVMGATILFKCSIIVFPSPIIMFFDGCTMGVFGNKYGGYKGALAAGFVTSIIAHAGIILLYPMMGSLFGSGLMFSNIDFTLMAMKIQLALDLLDRDQALDVVRKAGPYVDIIEVGTSLLKLCGIQIAADIRAICPDKPLFLDMKIIDGPEREATLMCKCSPENYSMLAVASDTAVKKILAIASENNATVVFDLQSVLNPVQRAKELKALGATHLCVHKNADCGDSQAEAFREFLDVREATGLPVSLAGGINLNTLPNIKKQLDPAVAIVGGAILNAPDCREAAIAFQKIAHPSEVAENVAPKSVAMWWLGCVGLWVKTPGNANVSIDFWCGTGKRKKNLPDMKPSHQMARMSGARIAQPNLRSTPFVLDPFSIKEIDAVLATHYHADHIDINVAAAVLKNCSPEVPFIGPQACVDLWMQWGVPAERCRVVKPGDVIKIKDMEIAVLESSDRTILITEPPKPLADDGAAIPDMDLRSVNYLLKTPGGNIYHSGDSHYSNMYAQHGKQHNIDVALGSFGENPIGITDKMTSVDILRMGEALRTNVMIPFHHDIWCNMLADTNEILTLFEMRRHRLQYQFVPFIWQPGGKFTYPQDLNRRIYQHPRGFPDIFEAETDLPYPSFL</sequence>
<comment type="subcellular location">
    <subcellularLocation>
        <location evidence="1">Cell membrane</location>
        <topology evidence="1">Multi-pass membrane protein</topology>
    </subcellularLocation>
</comment>
<evidence type="ECO:0000256" key="17">
    <source>
        <dbReference type="ARBA" id="ARBA00039702"/>
    </source>
</evidence>
<evidence type="ECO:0000256" key="11">
    <source>
        <dbReference type="ARBA" id="ARBA00023136"/>
    </source>
</evidence>
<evidence type="ECO:0000256" key="3">
    <source>
        <dbReference type="ARBA" id="ARBA00011738"/>
    </source>
</evidence>
<dbReference type="InterPro" id="IPR048021">
    <property type="entry name" value="UlaG-like_MBL-fold"/>
</dbReference>
<feature type="domain" description="Orotidine 5'-phosphate decarboxylase" evidence="20">
    <location>
        <begin position="463"/>
        <end position="664"/>
    </location>
</feature>
<keyword evidence="8" id="KW-0598">Phosphotransferase system</keyword>
<feature type="transmembrane region" description="Helical" evidence="19">
    <location>
        <begin position="144"/>
        <end position="162"/>
    </location>
</feature>
<accession>A0A0A2W3X4</accession>
<comment type="function">
    <text evidence="15">The phosphoenolpyruvate-dependent sugar phosphotransferase system (sugar PTS), a major carbohydrate active transport system, catalyzes the phosphorylation of incoming sugar substrates concomitantly with their translocation across the cell membrane. The enzyme II UlaABC PTS system is involved in ascorbate transport.</text>
</comment>
<keyword evidence="9 19" id="KW-0812">Transmembrane</keyword>
<dbReference type="InterPro" id="IPR036866">
    <property type="entry name" value="RibonucZ/Hydroxyglut_hydro"/>
</dbReference>
<protein>
    <recommendedName>
        <fullName evidence="17">Ascorbate-specific PTS system EIIC component</fullName>
    </recommendedName>
    <alternativeName>
        <fullName evidence="18">Ascorbate-specific permease IIC component UlaA</fullName>
    </alternativeName>
    <alternativeName>
        <fullName evidence="14">OMP decarboxylase</fullName>
    </alternativeName>
    <alternativeName>
        <fullName evidence="4">Orotidine 5'-phosphate decarboxylase</fullName>
    </alternativeName>
    <alternativeName>
        <fullName evidence="13">Uridine 5'-monophosphate synthase</fullName>
    </alternativeName>
</protein>
<keyword evidence="5" id="KW-0813">Transport</keyword>
<feature type="transmembrane region" description="Helical" evidence="19">
    <location>
        <begin position="53"/>
        <end position="76"/>
    </location>
</feature>
<dbReference type="SUPFAM" id="SSF56281">
    <property type="entry name" value="Metallo-hydrolase/oxidoreductase"/>
    <property type="match status" value="1"/>
</dbReference>
<keyword evidence="10 19" id="KW-1133">Transmembrane helix</keyword>
<evidence type="ECO:0000313" key="22">
    <source>
        <dbReference type="Proteomes" id="UP000030106"/>
    </source>
</evidence>
<dbReference type="InterPro" id="IPR001279">
    <property type="entry name" value="Metallo-B-lactamas"/>
</dbReference>
<dbReference type="PANTHER" id="PTHR33843:SF4">
    <property type="entry name" value="ASCORBATE-SPECIFIC PTS SYSTEM EIIC COMPONENT"/>
    <property type="match status" value="1"/>
</dbReference>
<feature type="transmembrane region" description="Helical" evidence="19">
    <location>
        <begin position="366"/>
        <end position="386"/>
    </location>
</feature>
<dbReference type="InterPro" id="IPR011060">
    <property type="entry name" value="RibuloseP-bd_barrel"/>
</dbReference>
<dbReference type="Gene3D" id="3.60.15.10">
    <property type="entry name" value="Ribonuclease Z/Hydroxyacylglutathione hydrolase-like"/>
    <property type="match status" value="1"/>
</dbReference>
<evidence type="ECO:0000256" key="10">
    <source>
        <dbReference type="ARBA" id="ARBA00022989"/>
    </source>
</evidence>